<evidence type="ECO:0000313" key="2">
    <source>
        <dbReference type="Proteomes" id="UP001163321"/>
    </source>
</evidence>
<organism evidence="1 2">
    <name type="scientific">Peronosclerospora sorghi</name>
    <dbReference type="NCBI Taxonomy" id="230839"/>
    <lineage>
        <taxon>Eukaryota</taxon>
        <taxon>Sar</taxon>
        <taxon>Stramenopiles</taxon>
        <taxon>Oomycota</taxon>
        <taxon>Peronosporomycetes</taxon>
        <taxon>Peronosporales</taxon>
        <taxon>Peronosporaceae</taxon>
        <taxon>Peronosclerospora</taxon>
    </lineage>
</organism>
<sequence length="168" mass="16546">MSLQVLAVSTCHICIYPDKMKVGVFAAECACVLAIAIAQDVNTDGQAGSMTADIVIPPATSPTNMIPGMAAPAGVTPVSPAAVIPATQAPSPMGASSNPEPLADSGSGSSGSASDIEAPGTMKPKKVADSSGSHSNSPILSDDSRAPTTAAGAWMLMGLLVLGLVATL</sequence>
<dbReference type="EMBL" id="CM047581">
    <property type="protein sequence ID" value="KAI9916270.1"/>
    <property type="molecule type" value="Genomic_DNA"/>
</dbReference>
<name>A0ACC0WBR9_9STRA</name>
<dbReference type="Proteomes" id="UP001163321">
    <property type="component" value="Chromosome 2"/>
</dbReference>
<gene>
    <name evidence="1" type="ORF">PsorP6_016769</name>
</gene>
<protein>
    <submittedName>
        <fullName evidence="1">Uncharacterized protein</fullName>
    </submittedName>
</protein>
<comment type="caution">
    <text evidence="1">The sequence shown here is derived from an EMBL/GenBank/DDBJ whole genome shotgun (WGS) entry which is preliminary data.</text>
</comment>
<evidence type="ECO:0000313" key="1">
    <source>
        <dbReference type="EMBL" id="KAI9916270.1"/>
    </source>
</evidence>
<accession>A0ACC0WBR9</accession>
<keyword evidence="2" id="KW-1185">Reference proteome</keyword>
<reference evidence="1 2" key="1">
    <citation type="journal article" date="2022" name="bioRxiv">
        <title>The genome of the oomycete Peronosclerospora sorghi, a cosmopolitan pathogen of maize and sorghum, is inflated with dispersed pseudogenes.</title>
        <authorList>
            <person name="Fletcher K."/>
            <person name="Martin F."/>
            <person name="Isakeit T."/>
            <person name="Cavanaugh K."/>
            <person name="Magill C."/>
            <person name="Michelmore R."/>
        </authorList>
    </citation>
    <scope>NUCLEOTIDE SEQUENCE [LARGE SCALE GENOMIC DNA]</scope>
    <source>
        <strain evidence="1">P6</strain>
    </source>
</reference>
<proteinExistence type="predicted"/>